<dbReference type="AlphaFoldDB" id="A0A7Y0E177"/>
<protein>
    <submittedName>
        <fullName evidence="2">Uncharacterized protein</fullName>
    </submittedName>
</protein>
<keyword evidence="1" id="KW-1133">Transmembrane helix</keyword>
<feature type="transmembrane region" description="Helical" evidence="1">
    <location>
        <begin position="44"/>
        <end position="64"/>
    </location>
</feature>
<dbReference type="Proteomes" id="UP000539372">
    <property type="component" value="Unassembled WGS sequence"/>
</dbReference>
<keyword evidence="1" id="KW-0812">Transmembrane</keyword>
<comment type="caution">
    <text evidence="2">The sequence shown here is derived from an EMBL/GenBank/DDBJ whole genome shotgun (WGS) entry which is preliminary data.</text>
</comment>
<evidence type="ECO:0000313" key="3">
    <source>
        <dbReference type="Proteomes" id="UP000539372"/>
    </source>
</evidence>
<feature type="transmembrane region" description="Helical" evidence="1">
    <location>
        <begin position="76"/>
        <end position="93"/>
    </location>
</feature>
<evidence type="ECO:0000313" key="2">
    <source>
        <dbReference type="EMBL" id="NMM45258.1"/>
    </source>
</evidence>
<keyword evidence="1" id="KW-0472">Membrane</keyword>
<name>A0A7Y0E177_9PROT</name>
<gene>
    <name evidence="2" type="ORF">HH303_12265</name>
</gene>
<dbReference type="RefSeq" id="WP_169625609.1">
    <property type="nucleotide sequence ID" value="NZ_JABBNT010000003.1"/>
</dbReference>
<evidence type="ECO:0000256" key="1">
    <source>
        <dbReference type="SAM" id="Phobius"/>
    </source>
</evidence>
<keyword evidence="3" id="KW-1185">Reference proteome</keyword>
<dbReference type="EMBL" id="JABBNT010000003">
    <property type="protein sequence ID" value="NMM45258.1"/>
    <property type="molecule type" value="Genomic_DNA"/>
</dbReference>
<organism evidence="2 3">
    <name type="scientific">Pacificispira spongiicola</name>
    <dbReference type="NCBI Taxonomy" id="2729598"/>
    <lineage>
        <taxon>Bacteria</taxon>
        <taxon>Pseudomonadati</taxon>
        <taxon>Pseudomonadota</taxon>
        <taxon>Alphaproteobacteria</taxon>
        <taxon>Rhodospirillales</taxon>
        <taxon>Rhodospirillaceae</taxon>
        <taxon>Pacificispira</taxon>
    </lineage>
</organism>
<proteinExistence type="predicted"/>
<accession>A0A7Y0E177</accession>
<sequence length="102" mass="10904">MKMRVVVGGAFDSLKVSERYGQSDEIVSQIEAERKASESRTKSVLACIAVLVGGMFLFVAAGIGLYDGSFDELQNVWIVSGPVVGAVFGHYFGGAGRNNEQK</sequence>
<reference evidence="2 3" key="1">
    <citation type="submission" date="2020-04" db="EMBL/GenBank/DDBJ databases">
        <title>Rhodospirillaceae bacterium KN72 isolated from deep sea.</title>
        <authorList>
            <person name="Zhang D.-C."/>
        </authorList>
    </citation>
    <scope>NUCLEOTIDE SEQUENCE [LARGE SCALE GENOMIC DNA]</scope>
    <source>
        <strain evidence="2 3">KN72</strain>
    </source>
</reference>